<dbReference type="CDD" id="cd00383">
    <property type="entry name" value="trans_reg_C"/>
    <property type="match status" value="1"/>
</dbReference>
<evidence type="ECO:0000256" key="1">
    <source>
        <dbReference type="ARBA" id="ARBA00022553"/>
    </source>
</evidence>
<keyword evidence="3" id="KW-0805">Transcription regulation</keyword>
<feature type="domain" description="OmpR/PhoB-type" evidence="6">
    <location>
        <begin position="21"/>
        <end position="117"/>
    </location>
</feature>
<dbReference type="GO" id="GO:0005829">
    <property type="term" value="C:cytosol"/>
    <property type="evidence" value="ECO:0007669"/>
    <property type="project" value="TreeGrafter"/>
</dbReference>
<dbReference type="InterPro" id="IPR036388">
    <property type="entry name" value="WH-like_DNA-bd_sf"/>
</dbReference>
<evidence type="ECO:0000313" key="7">
    <source>
        <dbReference type="EMBL" id="MPN25133.1"/>
    </source>
</evidence>
<keyword evidence="2" id="KW-0902">Two-component regulatory system</keyword>
<dbReference type="GO" id="GO:0000976">
    <property type="term" value="F:transcription cis-regulatory region binding"/>
    <property type="evidence" value="ECO:0007669"/>
    <property type="project" value="TreeGrafter"/>
</dbReference>
<dbReference type="GO" id="GO:0006355">
    <property type="term" value="P:regulation of DNA-templated transcription"/>
    <property type="evidence" value="ECO:0007669"/>
    <property type="project" value="InterPro"/>
</dbReference>
<dbReference type="GO" id="GO:0000156">
    <property type="term" value="F:phosphorelay response regulator activity"/>
    <property type="evidence" value="ECO:0007669"/>
    <property type="project" value="TreeGrafter"/>
</dbReference>
<accession>A0A645GN57</accession>
<dbReference type="PROSITE" id="PS51755">
    <property type="entry name" value="OMPR_PHOB"/>
    <property type="match status" value="1"/>
</dbReference>
<dbReference type="InterPro" id="IPR016032">
    <property type="entry name" value="Sig_transdc_resp-reg_C-effctor"/>
</dbReference>
<evidence type="ECO:0000256" key="3">
    <source>
        <dbReference type="ARBA" id="ARBA00023015"/>
    </source>
</evidence>
<proteinExistence type="predicted"/>
<gene>
    <name evidence="7" type="primary">srrA_80</name>
    <name evidence="7" type="ORF">SDC9_172540</name>
</gene>
<protein>
    <submittedName>
        <fullName evidence="7">Transcriptional regulatory protein SrrA</fullName>
    </submittedName>
</protein>
<dbReference type="EMBL" id="VSSQ01074195">
    <property type="protein sequence ID" value="MPN25133.1"/>
    <property type="molecule type" value="Genomic_DNA"/>
</dbReference>
<evidence type="ECO:0000259" key="6">
    <source>
        <dbReference type="PROSITE" id="PS51755"/>
    </source>
</evidence>
<comment type="caution">
    <text evidence="7">The sequence shown here is derived from an EMBL/GenBank/DDBJ whole genome shotgun (WGS) entry which is preliminary data.</text>
</comment>
<evidence type="ECO:0000256" key="2">
    <source>
        <dbReference type="ARBA" id="ARBA00023012"/>
    </source>
</evidence>
<dbReference type="Pfam" id="PF00486">
    <property type="entry name" value="Trans_reg_C"/>
    <property type="match status" value="1"/>
</dbReference>
<keyword evidence="1" id="KW-0597">Phosphoprotein</keyword>
<organism evidence="7">
    <name type="scientific">bioreactor metagenome</name>
    <dbReference type="NCBI Taxonomy" id="1076179"/>
    <lineage>
        <taxon>unclassified sequences</taxon>
        <taxon>metagenomes</taxon>
        <taxon>ecological metagenomes</taxon>
    </lineage>
</organism>
<dbReference type="Gene3D" id="1.10.10.10">
    <property type="entry name" value="Winged helix-like DNA-binding domain superfamily/Winged helix DNA-binding domain"/>
    <property type="match status" value="1"/>
</dbReference>
<dbReference type="InterPro" id="IPR001867">
    <property type="entry name" value="OmpR/PhoB-type_DNA-bd"/>
</dbReference>
<keyword evidence="4" id="KW-0238">DNA-binding</keyword>
<keyword evidence="5" id="KW-0804">Transcription</keyword>
<evidence type="ECO:0000256" key="5">
    <source>
        <dbReference type="ARBA" id="ARBA00023163"/>
    </source>
</evidence>
<sequence length="120" mass="13581">MMELVSRVRALLRRAGQGAQRRTLSCGAVTLDHDRHEVRVSDQPVSLTLKEYDLLHFLVRNPGMVFTREKLLSDVWGYDYEGGTRTVDVHVQTLRQKLGESAKIIQTVRGVGYRAGEGRT</sequence>
<dbReference type="SMART" id="SM00862">
    <property type="entry name" value="Trans_reg_C"/>
    <property type="match status" value="1"/>
</dbReference>
<evidence type="ECO:0000256" key="4">
    <source>
        <dbReference type="ARBA" id="ARBA00023125"/>
    </source>
</evidence>
<dbReference type="PANTHER" id="PTHR48111">
    <property type="entry name" value="REGULATOR OF RPOS"/>
    <property type="match status" value="1"/>
</dbReference>
<dbReference type="GO" id="GO:0032993">
    <property type="term" value="C:protein-DNA complex"/>
    <property type="evidence" value="ECO:0007669"/>
    <property type="project" value="TreeGrafter"/>
</dbReference>
<dbReference type="InterPro" id="IPR039420">
    <property type="entry name" value="WalR-like"/>
</dbReference>
<dbReference type="AlphaFoldDB" id="A0A645GN57"/>
<dbReference type="FunFam" id="1.10.10.10:FF:000018">
    <property type="entry name" value="DNA-binding response regulator ResD"/>
    <property type="match status" value="1"/>
</dbReference>
<reference evidence="7" key="1">
    <citation type="submission" date="2019-08" db="EMBL/GenBank/DDBJ databases">
        <authorList>
            <person name="Kucharzyk K."/>
            <person name="Murdoch R.W."/>
            <person name="Higgins S."/>
            <person name="Loffler F."/>
        </authorList>
    </citation>
    <scope>NUCLEOTIDE SEQUENCE</scope>
</reference>
<name>A0A645GN57_9ZZZZ</name>
<dbReference type="SUPFAM" id="SSF46894">
    <property type="entry name" value="C-terminal effector domain of the bipartite response regulators"/>
    <property type="match status" value="1"/>
</dbReference>
<dbReference type="PANTHER" id="PTHR48111:SF1">
    <property type="entry name" value="TWO-COMPONENT RESPONSE REGULATOR ORR33"/>
    <property type="match status" value="1"/>
</dbReference>